<proteinExistence type="inferred from homology"/>
<dbReference type="OrthoDB" id="19579at2759"/>
<dbReference type="Proteomes" id="UP000011083">
    <property type="component" value="Unassembled WGS sequence"/>
</dbReference>
<dbReference type="InterPro" id="IPR018307">
    <property type="entry name" value="ABL9/DENND6_dom"/>
</dbReference>
<dbReference type="InterPro" id="IPR051731">
    <property type="entry name" value="DENND11/AVL9_GEFs"/>
</dbReference>
<feature type="region of interest" description="Disordered" evidence="2">
    <location>
        <begin position="237"/>
        <end position="262"/>
    </location>
</feature>
<feature type="compositionally biased region" description="Basic and acidic residues" evidence="2">
    <location>
        <begin position="313"/>
        <end position="322"/>
    </location>
</feature>
<evidence type="ECO:0000313" key="5">
    <source>
        <dbReference type="Proteomes" id="UP000011083"/>
    </source>
</evidence>
<feature type="region of interest" description="Disordered" evidence="2">
    <location>
        <begin position="563"/>
        <end position="630"/>
    </location>
</feature>
<gene>
    <name evidence="4" type="ORF">ACA1_091520</name>
</gene>
<dbReference type="VEuPathDB" id="AmoebaDB:ACA1_091520"/>
<dbReference type="GeneID" id="14913111"/>
<dbReference type="PROSITE" id="PS50211">
    <property type="entry name" value="DENN"/>
    <property type="match status" value="1"/>
</dbReference>
<dbReference type="RefSeq" id="XP_004334655.1">
    <property type="nucleotide sequence ID" value="XM_004334607.1"/>
</dbReference>
<keyword evidence="5" id="KW-1185">Reference proteome</keyword>
<dbReference type="GO" id="GO:0005737">
    <property type="term" value="C:cytoplasm"/>
    <property type="evidence" value="ECO:0007669"/>
    <property type="project" value="TreeGrafter"/>
</dbReference>
<dbReference type="PANTHER" id="PTHR31017:SF1">
    <property type="entry name" value="LATE SECRETORY PATHWAY PROTEIN AVL9 HOMOLOG"/>
    <property type="match status" value="1"/>
</dbReference>
<dbReference type="AlphaFoldDB" id="L8GI60"/>
<reference evidence="4 5" key="1">
    <citation type="journal article" date="2013" name="Genome Biol.">
        <title>Genome of Acanthamoeba castellanii highlights extensive lateral gene transfer and early evolution of tyrosine kinase signaling.</title>
        <authorList>
            <person name="Clarke M."/>
            <person name="Lohan A.J."/>
            <person name="Liu B."/>
            <person name="Lagkouvardos I."/>
            <person name="Roy S."/>
            <person name="Zafar N."/>
            <person name="Bertelli C."/>
            <person name="Schilde C."/>
            <person name="Kianianmomeni A."/>
            <person name="Burglin T.R."/>
            <person name="Frech C."/>
            <person name="Turcotte B."/>
            <person name="Kopec K.O."/>
            <person name="Synnott J.M."/>
            <person name="Choo C."/>
            <person name="Paponov I."/>
            <person name="Finkler A."/>
            <person name="Soon Heng Tan C."/>
            <person name="Hutchins A.P."/>
            <person name="Weinmeier T."/>
            <person name="Rattei T."/>
            <person name="Chu J.S."/>
            <person name="Gimenez G."/>
            <person name="Irimia M."/>
            <person name="Rigden D.J."/>
            <person name="Fitzpatrick D.A."/>
            <person name="Lorenzo-Morales J."/>
            <person name="Bateman A."/>
            <person name="Chiu C.H."/>
            <person name="Tang P."/>
            <person name="Hegemann P."/>
            <person name="Fromm H."/>
            <person name="Raoult D."/>
            <person name="Greub G."/>
            <person name="Miranda-Saavedra D."/>
            <person name="Chen N."/>
            <person name="Nash P."/>
            <person name="Ginger M.L."/>
            <person name="Horn M."/>
            <person name="Schaap P."/>
            <person name="Caler L."/>
            <person name="Loftus B."/>
        </authorList>
    </citation>
    <scope>NUCLEOTIDE SEQUENCE [LARGE SCALE GENOMIC DNA]</scope>
    <source>
        <strain evidence="4 5">Neff</strain>
    </source>
</reference>
<dbReference type="EMBL" id="KB008103">
    <property type="protein sequence ID" value="ELR12642.1"/>
    <property type="molecule type" value="Genomic_DNA"/>
</dbReference>
<evidence type="ECO:0000313" key="4">
    <source>
        <dbReference type="EMBL" id="ELR12642.1"/>
    </source>
</evidence>
<dbReference type="PANTHER" id="PTHR31017">
    <property type="entry name" value="LATE SECRETORY PATHWAY PROTEIN AVL9-RELATED"/>
    <property type="match status" value="1"/>
</dbReference>
<protein>
    <recommendedName>
        <fullName evidence="3">UDENN domain-containing protein</fullName>
    </recommendedName>
</protein>
<feature type="compositionally biased region" description="Acidic residues" evidence="2">
    <location>
        <begin position="288"/>
        <end position="299"/>
    </location>
</feature>
<evidence type="ECO:0000259" key="3">
    <source>
        <dbReference type="PROSITE" id="PS50211"/>
    </source>
</evidence>
<sequence>MEMGMLEYWVGLVSLTCFANKVEFVYPPLTEDGPRDEKSGLPAAWENLPFLALPDGVHRSGKRLIAMIAEEDHSYFTLPPLPSQRPQIGLLYGVSCFRQVHVSSLHVNSEAYTRTLVQKTVCALTNVPLLGSIQARLSLVTRAYFDQGNFEDTQMLALVHNQLNAPLSRPIAEPSFYIGFHIGQFVRLFKRDFLVLFKLMLLEQKVLFNGTFPVSDICNCVVSLLSLVPGLLSDAHSKHLSRAPPPSPPPVRDGVEPSPASTLSPLERRAAFGLPLQIFDSVDRSDDQPADDDDDEDHDDAGYHQPEPADSDGEQKAEDAAPRRLSSTGAVAVKLNPLYLYICIRQIGNLREHPAYFAAASNPFFTSVSDADVTVHVDLGQVIIKNKSLSRVLSLTQSDRRFIDYIIQCAEQYADDGGTHWEGSDDWVRAQFTSYLESFFASLLTVGRIFTTEREEVDLSPVVDFNVAWAKAWLSTVNYQRWKLRVKRTVVSSLAAPVHPSGAPTDLLDEISDGVSGLSEKLASKMAEMELAPLREKLGTVKTGFMRSWTKLVTDSKANWEAAKKQWDARAPAAQTSGTTTDAAAAPKQSAAQTQEEAQPQPQQPPPPEPSPLPLPPQEPTGSSGNETSA</sequence>
<feature type="compositionally biased region" description="Low complexity" evidence="2">
    <location>
        <begin position="580"/>
        <end position="601"/>
    </location>
</feature>
<evidence type="ECO:0000256" key="2">
    <source>
        <dbReference type="SAM" id="MobiDB-lite"/>
    </source>
</evidence>
<dbReference type="KEGG" id="acan:ACA1_091520"/>
<evidence type="ECO:0000256" key="1">
    <source>
        <dbReference type="ARBA" id="ARBA00038178"/>
    </source>
</evidence>
<comment type="similarity">
    <text evidence="1">Belongs to the AVL9 family.</text>
</comment>
<accession>L8GI60</accession>
<organism evidence="4 5">
    <name type="scientific">Acanthamoeba castellanii (strain ATCC 30010 / Neff)</name>
    <dbReference type="NCBI Taxonomy" id="1257118"/>
    <lineage>
        <taxon>Eukaryota</taxon>
        <taxon>Amoebozoa</taxon>
        <taxon>Discosea</taxon>
        <taxon>Longamoebia</taxon>
        <taxon>Centramoebida</taxon>
        <taxon>Acanthamoebidae</taxon>
        <taxon>Acanthamoeba</taxon>
    </lineage>
</organism>
<feature type="domain" description="UDENN" evidence="3">
    <location>
        <begin position="10"/>
        <end position="417"/>
    </location>
</feature>
<name>L8GI60_ACACF</name>
<dbReference type="STRING" id="1257118.L8GI60"/>
<feature type="compositionally biased region" description="Pro residues" evidence="2">
    <location>
        <begin position="602"/>
        <end position="619"/>
    </location>
</feature>
<dbReference type="Pfam" id="PF09794">
    <property type="entry name" value="Avl9"/>
    <property type="match status" value="1"/>
</dbReference>
<dbReference type="InterPro" id="IPR037516">
    <property type="entry name" value="Tripartite_DENN"/>
</dbReference>
<feature type="region of interest" description="Disordered" evidence="2">
    <location>
        <begin position="282"/>
        <end position="326"/>
    </location>
</feature>
<dbReference type="OMA" id="IRTQFRV"/>